<accession>A0ABW1ZRP4</accession>
<organism evidence="2 3">
    <name type="scientific">Deinococcus multiflagellatus</name>
    <dbReference type="NCBI Taxonomy" id="1656887"/>
    <lineage>
        <taxon>Bacteria</taxon>
        <taxon>Thermotogati</taxon>
        <taxon>Deinococcota</taxon>
        <taxon>Deinococci</taxon>
        <taxon>Deinococcales</taxon>
        <taxon>Deinococcaceae</taxon>
        <taxon>Deinococcus</taxon>
    </lineage>
</organism>
<evidence type="ECO:0000313" key="3">
    <source>
        <dbReference type="Proteomes" id="UP001596317"/>
    </source>
</evidence>
<keyword evidence="1" id="KW-0732">Signal</keyword>
<sequence>MKRVARALLALLCVSLSTGLAESGGAGQPGGGTHLDLNPPCLPPLVCPSR</sequence>
<protein>
    <submittedName>
        <fullName evidence="2">Uncharacterized protein</fullName>
    </submittedName>
</protein>
<feature type="chain" id="PRO_5045181856" evidence="1">
    <location>
        <begin position="22"/>
        <end position="50"/>
    </location>
</feature>
<evidence type="ECO:0000256" key="1">
    <source>
        <dbReference type="SAM" id="SignalP"/>
    </source>
</evidence>
<dbReference type="EMBL" id="JBHSWB010000003">
    <property type="protein sequence ID" value="MFC6663333.1"/>
    <property type="molecule type" value="Genomic_DNA"/>
</dbReference>
<reference evidence="3" key="1">
    <citation type="journal article" date="2019" name="Int. J. Syst. Evol. Microbiol.">
        <title>The Global Catalogue of Microorganisms (GCM) 10K type strain sequencing project: providing services to taxonomists for standard genome sequencing and annotation.</title>
        <authorList>
            <consortium name="The Broad Institute Genomics Platform"/>
            <consortium name="The Broad Institute Genome Sequencing Center for Infectious Disease"/>
            <person name="Wu L."/>
            <person name="Ma J."/>
        </authorList>
    </citation>
    <scope>NUCLEOTIDE SEQUENCE [LARGE SCALE GENOMIC DNA]</scope>
    <source>
        <strain evidence="3">CCUG 63830</strain>
    </source>
</reference>
<dbReference type="Proteomes" id="UP001596317">
    <property type="component" value="Unassembled WGS sequence"/>
</dbReference>
<gene>
    <name evidence="2" type="ORF">ACFP90_25175</name>
</gene>
<comment type="caution">
    <text evidence="2">The sequence shown here is derived from an EMBL/GenBank/DDBJ whole genome shotgun (WGS) entry which is preliminary data.</text>
</comment>
<name>A0ABW1ZRP4_9DEIO</name>
<keyword evidence="3" id="KW-1185">Reference proteome</keyword>
<feature type="signal peptide" evidence="1">
    <location>
        <begin position="1"/>
        <end position="21"/>
    </location>
</feature>
<proteinExistence type="predicted"/>
<dbReference type="RefSeq" id="WP_224611145.1">
    <property type="nucleotide sequence ID" value="NZ_JAIQXV010000017.1"/>
</dbReference>
<evidence type="ECO:0000313" key="2">
    <source>
        <dbReference type="EMBL" id="MFC6663333.1"/>
    </source>
</evidence>